<gene>
    <name evidence="1" type="ORF">METBIDRAFT_117096</name>
</gene>
<dbReference type="Proteomes" id="UP000092555">
    <property type="component" value="Unassembled WGS sequence"/>
</dbReference>
<reference evidence="1 2" key="1">
    <citation type="submission" date="2016-05" db="EMBL/GenBank/DDBJ databases">
        <title>Comparative genomics of biotechnologically important yeasts.</title>
        <authorList>
            <consortium name="DOE Joint Genome Institute"/>
            <person name="Riley R."/>
            <person name="Haridas S."/>
            <person name="Wolfe K.H."/>
            <person name="Lopes M.R."/>
            <person name="Hittinger C.T."/>
            <person name="Goker M."/>
            <person name="Salamov A."/>
            <person name="Wisecaver J."/>
            <person name="Long T.M."/>
            <person name="Aerts A.L."/>
            <person name="Barry K."/>
            <person name="Choi C."/>
            <person name="Clum A."/>
            <person name="Coughlan A.Y."/>
            <person name="Deshpande S."/>
            <person name="Douglass A.P."/>
            <person name="Hanson S.J."/>
            <person name="Klenk H.-P."/>
            <person name="LaButti K."/>
            <person name="Lapidus A."/>
            <person name="Lindquist E."/>
            <person name="Lipzen A."/>
            <person name="Meier-kolthoff J.P."/>
            <person name="Ohm R.A."/>
            <person name="Otillar R.P."/>
            <person name="Pangilinan J."/>
            <person name="Peng Y."/>
            <person name="Rokas A."/>
            <person name="Rosa C.A."/>
            <person name="Scheuner C."/>
            <person name="Sibirny A.A."/>
            <person name="Slot J.C."/>
            <person name="Stielow J.B."/>
            <person name="Sun H."/>
            <person name="Kurtzman C.P."/>
            <person name="Blackwell M."/>
            <person name="Grigoriev I.V."/>
            <person name="Jeffries T.W."/>
        </authorList>
    </citation>
    <scope>NUCLEOTIDE SEQUENCE [LARGE SCALE GENOMIC DNA]</scope>
    <source>
        <strain evidence="1 2">NRRL YB-4993</strain>
    </source>
</reference>
<proteinExistence type="predicted"/>
<sequence>MAGIGSFISQGNSSLIGGALRRPLALLGIRLAGWGPVVAGPASGWGGGPSLRTPGGARVTVSTLRGQMRGSDWSEVCSGGAPPGRRTTRADFRLPRGRPWLAEKLTGSRTRPLVQTIYTRQFPAAPHHNCASSQDIFICA</sequence>
<dbReference type="RefSeq" id="XP_018714555.1">
    <property type="nucleotide sequence ID" value="XM_018854070.1"/>
</dbReference>
<name>A0A1A0HIT9_9ASCO</name>
<dbReference type="GeneID" id="30027046"/>
<accession>A0A1A0HIT9</accession>
<dbReference type="AlphaFoldDB" id="A0A1A0HIT9"/>
<dbReference type="EMBL" id="LXTC01000001">
    <property type="protein sequence ID" value="OBA24074.1"/>
    <property type="molecule type" value="Genomic_DNA"/>
</dbReference>
<keyword evidence="2" id="KW-1185">Reference proteome</keyword>
<organism evidence="1 2">
    <name type="scientific">Metschnikowia bicuspidata var. bicuspidata NRRL YB-4993</name>
    <dbReference type="NCBI Taxonomy" id="869754"/>
    <lineage>
        <taxon>Eukaryota</taxon>
        <taxon>Fungi</taxon>
        <taxon>Dikarya</taxon>
        <taxon>Ascomycota</taxon>
        <taxon>Saccharomycotina</taxon>
        <taxon>Pichiomycetes</taxon>
        <taxon>Metschnikowiaceae</taxon>
        <taxon>Metschnikowia</taxon>
    </lineage>
</organism>
<evidence type="ECO:0000313" key="2">
    <source>
        <dbReference type="Proteomes" id="UP000092555"/>
    </source>
</evidence>
<protein>
    <submittedName>
        <fullName evidence="1">Uncharacterized protein</fullName>
    </submittedName>
</protein>
<comment type="caution">
    <text evidence="1">The sequence shown here is derived from an EMBL/GenBank/DDBJ whole genome shotgun (WGS) entry which is preliminary data.</text>
</comment>
<evidence type="ECO:0000313" key="1">
    <source>
        <dbReference type="EMBL" id="OBA24074.1"/>
    </source>
</evidence>